<dbReference type="RefSeq" id="WP_246966254.1">
    <property type="nucleotide sequence ID" value="NZ_CP095397.1"/>
</dbReference>
<name>A0ABD5P3G6_9EURY</name>
<evidence type="ECO:0000256" key="1">
    <source>
        <dbReference type="SAM" id="MobiDB-lite"/>
    </source>
</evidence>
<accession>A0ABD5P3G6</accession>
<reference evidence="3 4" key="1">
    <citation type="journal article" date="2014" name="Int. J. Syst. Evol. Microbiol.">
        <title>Complete genome sequence of Corynebacterium casei LMG S-19264T (=DSM 44701T), isolated from a smear-ripened cheese.</title>
        <authorList>
            <consortium name="US DOE Joint Genome Institute (JGI-PGF)"/>
            <person name="Walter F."/>
            <person name="Albersmeier A."/>
            <person name="Kalinowski J."/>
            <person name="Ruckert C."/>
        </authorList>
    </citation>
    <scope>NUCLEOTIDE SEQUENCE [LARGE SCALE GENOMIC DNA]</scope>
    <source>
        <strain evidence="3 4">IBRC-M 10912</strain>
    </source>
</reference>
<sequence length="198" mass="20466">MGDRSDDVTTSRDSRSTDELLEETERLLSGEHGSDASQFDGATSHSPEEPDATADESDTWRRSSSSDASATDSRLGSIRSRLSISRYFSPKAFLALVLAIGIGLLVGGFAVPIAGRIAGMFAVAFALGLASSRGRYLEVAVAGVSVGGVAAVLNHLVLAVAGSGRAVVAVGASVGLVTCLLGYYFGRDLRAGLVRDVE</sequence>
<comment type="caution">
    <text evidence="3">The sequence shown here is derived from an EMBL/GenBank/DDBJ whole genome shotgun (WGS) entry which is preliminary data.</text>
</comment>
<feature type="compositionally biased region" description="Polar residues" evidence="1">
    <location>
        <begin position="35"/>
        <end position="45"/>
    </location>
</feature>
<feature type="region of interest" description="Disordered" evidence="1">
    <location>
        <begin position="1"/>
        <end position="71"/>
    </location>
</feature>
<feature type="compositionally biased region" description="Low complexity" evidence="1">
    <location>
        <begin position="62"/>
        <end position="71"/>
    </location>
</feature>
<feature type="transmembrane region" description="Helical" evidence="2">
    <location>
        <begin position="113"/>
        <end position="132"/>
    </location>
</feature>
<dbReference type="AlphaFoldDB" id="A0ABD5P3G6"/>
<keyword evidence="2" id="KW-1133">Transmembrane helix</keyword>
<feature type="transmembrane region" description="Helical" evidence="2">
    <location>
        <begin position="139"/>
        <end position="160"/>
    </location>
</feature>
<proteinExistence type="predicted"/>
<evidence type="ECO:0000256" key="2">
    <source>
        <dbReference type="SAM" id="Phobius"/>
    </source>
</evidence>
<feature type="compositionally biased region" description="Basic and acidic residues" evidence="1">
    <location>
        <begin position="1"/>
        <end position="34"/>
    </location>
</feature>
<dbReference type="EMBL" id="JBHSDJ010000126">
    <property type="protein sequence ID" value="MFC4248655.1"/>
    <property type="molecule type" value="Genomic_DNA"/>
</dbReference>
<evidence type="ECO:0000313" key="3">
    <source>
        <dbReference type="EMBL" id="MFC4248655.1"/>
    </source>
</evidence>
<dbReference type="Proteomes" id="UP001595821">
    <property type="component" value="Unassembled WGS sequence"/>
</dbReference>
<gene>
    <name evidence="3" type="ORF">ACFOZ7_17280</name>
</gene>
<feature type="transmembrane region" description="Helical" evidence="2">
    <location>
        <begin position="166"/>
        <end position="185"/>
    </location>
</feature>
<keyword evidence="2" id="KW-0812">Transmembrane</keyword>
<dbReference type="GeneID" id="71854162"/>
<organism evidence="3 4">
    <name type="scientific">Natribaculum luteum</name>
    <dbReference type="NCBI Taxonomy" id="1586232"/>
    <lineage>
        <taxon>Archaea</taxon>
        <taxon>Methanobacteriati</taxon>
        <taxon>Methanobacteriota</taxon>
        <taxon>Stenosarchaea group</taxon>
        <taxon>Halobacteria</taxon>
        <taxon>Halobacteriales</taxon>
        <taxon>Natrialbaceae</taxon>
        <taxon>Natribaculum</taxon>
    </lineage>
</organism>
<feature type="transmembrane region" description="Helical" evidence="2">
    <location>
        <begin position="88"/>
        <end position="107"/>
    </location>
</feature>
<evidence type="ECO:0000313" key="4">
    <source>
        <dbReference type="Proteomes" id="UP001595821"/>
    </source>
</evidence>
<protein>
    <submittedName>
        <fullName evidence="3">DUF456 domain-containing protein</fullName>
    </submittedName>
</protein>
<keyword evidence="2" id="KW-0472">Membrane</keyword>